<sequence length="175" mass="18704">MTTSQVRRLRHHPSADDDRPATRWRHGARPVAGVLALLLLAATLLGGTGALGRATEGMWTDAMWTAPKPADGSFTGLQVGPVQAYSCTAALWTSATVTWQRPAGTPSGVVSYRVTLQRGSTTQTTTQTATTFEYSRPAGNFDAVTLTVQPFIGEWNGTSQSMRLEAVPLVGMRCP</sequence>
<accession>A0A291GUC3</accession>
<dbReference type="OrthoDB" id="9873072at2"/>
<feature type="transmembrane region" description="Helical" evidence="2">
    <location>
        <begin position="31"/>
        <end position="51"/>
    </location>
</feature>
<protein>
    <submittedName>
        <fullName evidence="3">Uncharacterized protein</fullName>
    </submittedName>
</protein>
<proteinExistence type="predicted"/>
<dbReference type="EMBL" id="CP023564">
    <property type="protein sequence ID" value="ATG53788.1"/>
    <property type="molecule type" value="Genomic_DNA"/>
</dbReference>
<dbReference type="SUPFAM" id="SSF49265">
    <property type="entry name" value="Fibronectin type III"/>
    <property type="match status" value="1"/>
</dbReference>
<gene>
    <name evidence="3" type="ORF">CFK41_02590</name>
</gene>
<feature type="region of interest" description="Disordered" evidence="1">
    <location>
        <begin position="1"/>
        <end position="24"/>
    </location>
</feature>
<keyword evidence="2" id="KW-0812">Transmembrane</keyword>
<keyword evidence="4" id="KW-1185">Reference proteome</keyword>
<keyword evidence="2" id="KW-0472">Membrane</keyword>
<dbReference type="AlphaFoldDB" id="A0A291GUC3"/>
<reference evidence="3 4" key="1">
    <citation type="journal article" date="2014" name="Int. J. Syst. Evol. Microbiol.">
        <title>Brachybacterium ginsengisoli sp. nov., isolated from soil of a ginseng field.</title>
        <authorList>
            <person name="Hoang V.A."/>
            <person name="Kim Y.J."/>
            <person name="Nguyen N.L."/>
            <person name="Yang D.C."/>
        </authorList>
    </citation>
    <scope>NUCLEOTIDE SEQUENCE [LARGE SCALE GENOMIC DNA]</scope>
    <source>
        <strain evidence="3 4">DCY80</strain>
    </source>
</reference>
<dbReference type="RefSeq" id="WP_096798267.1">
    <property type="nucleotide sequence ID" value="NZ_CP023564.1"/>
</dbReference>
<dbReference type="Proteomes" id="UP000217889">
    <property type="component" value="Chromosome"/>
</dbReference>
<name>A0A291GUC3_9MICO</name>
<dbReference type="InterPro" id="IPR036116">
    <property type="entry name" value="FN3_sf"/>
</dbReference>
<keyword evidence="2" id="KW-1133">Transmembrane helix</keyword>
<organism evidence="3 4">
    <name type="scientific">Brachybacterium ginsengisoli</name>
    <dbReference type="NCBI Taxonomy" id="1331682"/>
    <lineage>
        <taxon>Bacteria</taxon>
        <taxon>Bacillati</taxon>
        <taxon>Actinomycetota</taxon>
        <taxon>Actinomycetes</taxon>
        <taxon>Micrococcales</taxon>
        <taxon>Dermabacteraceae</taxon>
        <taxon>Brachybacterium</taxon>
    </lineage>
</organism>
<dbReference type="KEGG" id="bgg:CFK41_02590"/>
<evidence type="ECO:0000313" key="3">
    <source>
        <dbReference type="EMBL" id="ATG53788.1"/>
    </source>
</evidence>
<evidence type="ECO:0000313" key="4">
    <source>
        <dbReference type="Proteomes" id="UP000217889"/>
    </source>
</evidence>
<evidence type="ECO:0000256" key="2">
    <source>
        <dbReference type="SAM" id="Phobius"/>
    </source>
</evidence>
<evidence type="ECO:0000256" key="1">
    <source>
        <dbReference type="SAM" id="MobiDB-lite"/>
    </source>
</evidence>